<dbReference type="PANTHER" id="PTHR42917:SF2">
    <property type="entry name" value="2,4-DIENOYL-COA REDUCTASE [(2E)-ENOYL-COA-PRODUCING]"/>
    <property type="match status" value="1"/>
</dbReference>
<evidence type="ECO:0000313" key="12">
    <source>
        <dbReference type="EMBL" id="SDQ69198.1"/>
    </source>
</evidence>
<name>A0A1H1CZ71_9MICC</name>
<dbReference type="GO" id="GO:0016491">
    <property type="term" value="F:oxidoreductase activity"/>
    <property type="evidence" value="ECO:0007669"/>
    <property type="project" value="UniProtKB-KW"/>
</dbReference>
<dbReference type="Pfam" id="PF00724">
    <property type="entry name" value="Oxidored_FMN"/>
    <property type="match status" value="1"/>
</dbReference>
<dbReference type="Gene3D" id="3.50.50.60">
    <property type="entry name" value="FAD/NAD(P)-binding domain"/>
    <property type="match status" value="1"/>
</dbReference>
<dbReference type="InterPro" id="IPR036188">
    <property type="entry name" value="FAD/NAD-bd_sf"/>
</dbReference>
<dbReference type="AlphaFoldDB" id="A0A1H1CZ71"/>
<dbReference type="EMBL" id="FNKH01000002">
    <property type="protein sequence ID" value="SDQ69198.1"/>
    <property type="molecule type" value="Genomic_DNA"/>
</dbReference>
<feature type="domain" description="NADH:flavin oxidoreductase/NADH oxidase N-terminal" evidence="10">
    <location>
        <begin position="26"/>
        <end position="336"/>
    </location>
</feature>
<dbReference type="Pfam" id="PF07992">
    <property type="entry name" value="Pyr_redox_2"/>
    <property type="match status" value="1"/>
</dbReference>
<keyword evidence="5" id="KW-0288">FMN</keyword>
<evidence type="ECO:0000259" key="11">
    <source>
        <dbReference type="Pfam" id="PF07992"/>
    </source>
</evidence>
<evidence type="ECO:0000256" key="6">
    <source>
        <dbReference type="ARBA" id="ARBA00022723"/>
    </source>
</evidence>
<dbReference type="STRING" id="37928.SAMN04489742_2160"/>
<evidence type="ECO:0000259" key="10">
    <source>
        <dbReference type="Pfam" id="PF00724"/>
    </source>
</evidence>
<evidence type="ECO:0000256" key="5">
    <source>
        <dbReference type="ARBA" id="ARBA00022643"/>
    </source>
</evidence>
<keyword evidence="7" id="KW-0560">Oxidoreductase</keyword>
<comment type="similarity">
    <text evidence="3">In the N-terminal section; belongs to the NADH:flavin oxidoreductase/NADH oxidase family.</text>
</comment>
<proteinExistence type="inferred from homology"/>
<comment type="cofactor">
    <cofactor evidence="1">
        <name>FMN</name>
        <dbReference type="ChEBI" id="CHEBI:58210"/>
    </cofactor>
</comment>
<dbReference type="Proteomes" id="UP000181917">
    <property type="component" value="Unassembled WGS sequence"/>
</dbReference>
<dbReference type="SUPFAM" id="SSF51395">
    <property type="entry name" value="FMN-linked oxidoreductases"/>
    <property type="match status" value="1"/>
</dbReference>
<evidence type="ECO:0000256" key="1">
    <source>
        <dbReference type="ARBA" id="ARBA00001917"/>
    </source>
</evidence>
<keyword evidence="8" id="KW-0408">Iron</keyword>
<dbReference type="InterPro" id="IPR001155">
    <property type="entry name" value="OxRdtase_FMN_N"/>
</dbReference>
<keyword evidence="9" id="KW-0411">Iron-sulfur</keyword>
<dbReference type="InterPro" id="IPR051793">
    <property type="entry name" value="NADH:flavin_oxidoreductase"/>
</dbReference>
<keyword evidence="6" id="KW-0479">Metal-binding</keyword>
<gene>
    <name evidence="12" type="ORF">SAMN04489742_2160</name>
</gene>
<dbReference type="SUPFAM" id="SSF51971">
    <property type="entry name" value="Nucleotide-binding domain"/>
    <property type="match status" value="1"/>
</dbReference>
<sequence length="698" mass="72926">MNTTPTGGSAYARRSLELGRNGRIPVVLRNRLASSPMERNYGTTDGRMTEQYLDYLLTRARAGLGLVTTEATYVRADGKGRTHQLGLHTDDTIPSMKIFTDAIHAEGALAAVEINHGGRTAQAEVTGFKNVAPSPSACDVAGGEMPREMTTNEVHELAAAYGEAARRAVEAGFDVINIHGGHGYLIHQFMSPRTNWRTDEFGAGEAFVNLVIDEIRLRAPHAVVGIRISVLEGVEGGLDAAGQLAVMDKVDTEALDFIDLSAGSYEAGEWIVQSGEWAPGLLGEYARAYRKYNLPLGMAGRLNSPEIIEAVLAEGLCDFVSLGRAVHADPNFVRGVLTGERYRPCIACNVCIDNLGIGQVTCTVNPAVGRSRVPVPTPTVRPGSRALVVGAGPAGLTAARELAEAGAAVTILDAGNRAGGDFALAEKMKSTPDFHRFTSWAAEENQRLGIKIRYGTAADTTSLDRLVVEHRADAVVLATGGLRPAPAFGGADSEAVSDIRAWLMAHPGVLAGTEAAPEAITIWGADSVAMSVADTLAGRGTSVLLVGPQETLAPEAGRRAKILAVPRLQGNPNVRILLDSSIVEFSGGRIRTVGPKGEEWLDAPGELLVSRSVAPLSPAISHAGRDSALSKGAGVPVTLAGTVVDQKPAIASNAIKSGFDAAQRIAAYLAGADPDPGATPALGALAAEPELAVLGAIR</sequence>
<dbReference type="PRINTS" id="PR00469">
    <property type="entry name" value="PNDRDTASEII"/>
</dbReference>
<dbReference type="PRINTS" id="PR00368">
    <property type="entry name" value="FADPNR"/>
</dbReference>
<dbReference type="RefSeq" id="WP_074700402.1">
    <property type="nucleotide sequence ID" value="NZ_CP018863.1"/>
</dbReference>
<evidence type="ECO:0000256" key="3">
    <source>
        <dbReference type="ARBA" id="ARBA00011048"/>
    </source>
</evidence>
<evidence type="ECO:0000256" key="9">
    <source>
        <dbReference type="ARBA" id="ARBA00023014"/>
    </source>
</evidence>
<dbReference type="CDD" id="cd02803">
    <property type="entry name" value="OYE_like_FMN_family"/>
    <property type="match status" value="1"/>
</dbReference>
<dbReference type="Gene3D" id="3.40.50.720">
    <property type="entry name" value="NAD(P)-binding Rossmann-like Domain"/>
    <property type="match status" value="1"/>
</dbReference>
<dbReference type="Gene3D" id="3.20.20.70">
    <property type="entry name" value="Aldolase class I"/>
    <property type="match status" value="1"/>
</dbReference>
<dbReference type="InterPro" id="IPR013785">
    <property type="entry name" value="Aldolase_TIM"/>
</dbReference>
<reference evidence="12 13" key="1">
    <citation type="submission" date="2016-10" db="EMBL/GenBank/DDBJ databases">
        <authorList>
            <person name="de Groot N.N."/>
        </authorList>
    </citation>
    <scope>NUCLEOTIDE SEQUENCE [LARGE SCALE GENOMIC DNA]</scope>
    <source>
        <strain evidence="12 13">DSM 20117</strain>
    </source>
</reference>
<evidence type="ECO:0000256" key="4">
    <source>
        <dbReference type="ARBA" id="ARBA00022630"/>
    </source>
</evidence>
<dbReference type="SUPFAM" id="SSF51905">
    <property type="entry name" value="FAD/NAD(P)-binding domain"/>
    <property type="match status" value="1"/>
</dbReference>
<accession>A0A1H1CZ71</accession>
<feature type="domain" description="FAD/NAD(P)-binding" evidence="11">
    <location>
        <begin position="386"/>
        <end position="593"/>
    </location>
</feature>
<evidence type="ECO:0000256" key="8">
    <source>
        <dbReference type="ARBA" id="ARBA00023004"/>
    </source>
</evidence>
<protein>
    <submittedName>
        <fullName evidence="12">2,4-dienoyl-CoA reductase</fullName>
    </submittedName>
</protein>
<organism evidence="12 13">
    <name type="scientific">Crystallibacter crystallopoietes</name>
    <dbReference type="NCBI Taxonomy" id="37928"/>
    <lineage>
        <taxon>Bacteria</taxon>
        <taxon>Bacillati</taxon>
        <taxon>Actinomycetota</taxon>
        <taxon>Actinomycetes</taxon>
        <taxon>Micrococcales</taxon>
        <taxon>Micrococcaceae</taxon>
        <taxon>Crystallibacter</taxon>
    </lineage>
</organism>
<dbReference type="InterPro" id="IPR023753">
    <property type="entry name" value="FAD/NAD-binding_dom"/>
</dbReference>
<keyword evidence="4" id="KW-0285">Flavoprotein</keyword>
<dbReference type="GO" id="GO:0046872">
    <property type="term" value="F:metal ion binding"/>
    <property type="evidence" value="ECO:0007669"/>
    <property type="project" value="UniProtKB-KW"/>
</dbReference>
<evidence type="ECO:0000256" key="2">
    <source>
        <dbReference type="ARBA" id="ARBA00001966"/>
    </source>
</evidence>
<dbReference type="GO" id="GO:0051536">
    <property type="term" value="F:iron-sulfur cluster binding"/>
    <property type="evidence" value="ECO:0007669"/>
    <property type="project" value="UniProtKB-KW"/>
</dbReference>
<dbReference type="GO" id="GO:0010181">
    <property type="term" value="F:FMN binding"/>
    <property type="evidence" value="ECO:0007669"/>
    <property type="project" value="InterPro"/>
</dbReference>
<evidence type="ECO:0000313" key="13">
    <source>
        <dbReference type="Proteomes" id="UP000181917"/>
    </source>
</evidence>
<keyword evidence="13" id="KW-1185">Reference proteome</keyword>
<dbReference type="KEGG" id="acry:AC20117_06605"/>
<dbReference type="PANTHER" id="PTHR42917">
    <property type="entry name" value="2,4-DIENOYL-COA REDUCTASE"/>
    <property type="match status" value="1"/>
</dbReference>
<comment type="cofactor">
    <cofactor evidence="2">
        <name>[4Fe-4S] cluster</name>
        <dbReference type="ChEBI" id="CHEBI:49883"/>
    </cofactor>
</comment>
<evidence type="ECO:0000256" key="7">
    <source>
        <dbReference type="ARBA" id="ARBA00023002"/>
    </source>
</evidence>